<dbReference type="Gene3D" id="1.10.10.1190">
    <property type="entry name" value="Antirestriction protein ArdA, domain 3"/>
    <property type="match status" value="1"/>
</dbReference>
<accession>A0A964FH64</accession>
<comment type="caution">
    <text evidence="1">The sequence shown here is derived from an EMBL/GenBank/DDBJ whole genome shotgun (WGS) entry which is preliminary data.</text>
</comment>
<protein>
    <submittedName>
        <fullName evidence="1">Antirestriction protein ArdA</fullName>
    </submittedName>
</protein>
<gene>
    <name evidence="1" type="ORF">I4641_17415</name>
</gene>
<name>A0A964FH64_9CYAN</name>
<dbReference type="EMBL" id="JADWDC010000053">
    <property type="protein sequence ID" value="MCC0178752.1"/>
    <property type="molecule type" value="Genomic_DNA"/>
</dbReference>
<dbReference type="Gene3D" id="3.10.20.480">
    <property type="entry name" value="Antirestriction protein ArdA, domain 1"/>
    <property type="match status" value="1"/>
</dbReference>
<dbReference type="InterPro" id="IPR041893">
    <property type="entry name" value="ArdA_dom3"/>
</dbReference>
<evidence type="ECO:0000313" key="2">
    <source>
        <dbReference type="Proteomes" id="UP000729733"/>
    </source>
</evidence>
<evidence type="ECO:0000313" key="1">
    <source>
        <dbReference type="EMBL" id="MCC0178752.1"/>
    </source>
</evidence>
<dbReference type="InterPro" id="IPR009899">
    <property type="entry name" value="ArdA"/>
</dbReference>
<organism evidence="1 2">
    <name type="scientific">Waterburya agarophytonicola KI4</name>
    <dbReference type="NCBI Taxonomy" id="2874699"/>
    <lineage>
        <taxon>Bacteria</taxon>
        <taxon>Bacillati</taxon>
        <taxon>Cyanobacteriota</taxon>
        <taxon>Cyanophyceae</taxon>
        <taxon>Pleurocapsales</taxon>
        <taxon>Hyellaceae</taxon>
        <taxon>Waterburya</taxon>
        <taxon>Waterburya agarophytonicola</taxon>
    </lineage>
</organism>
<dbReference type="RefSeq" id="WP_229641853.1">
    <property type="nucleotide sequence ID" value="NZ_JADWDC010000053.1"/>
</dbReference>
<reference evidence="1" key="1">
    <citation type="journal article" date="2021" name="Antonie Van Leeuwenhoek">
        <title>Draft genome and description of Waterburya agarophytonicola gen. nov. sp. nov. (Pleurocapsales, Cyanobacteria): a seaweed symbiont.</title>
        <authorList>
            <person name="Bonthond G."/>
            <person name="Shalygin S."/>
            <person name="Bayer T."/>
            <person name="Weinberger F."/>
        </authorList>
    </citation>
    <scope>NUCLEOTIDE SEQUENCE</scope>
    <source>
        <strain evidence="1">KI4</strain>
    </source>
</reference>
<keyword evidence="2" id="KW-1185">Reference proteome</keyword>
<dbReference type="InterPro" id="IPR041895">
    <property type="entry name" value="ArdA_dom1"/>
</dbReference>
<dbReference type="Pfam" id="PF07275">
    <property type="entry name" value="ArdA"/>
    <property type="match status" value="1"/>
</dbReference>
<proteinExistence type="predicted"/>
<sequence length="178" mass="19549">MTINNSSNPEIYVADLAAYNAGKLRGEWIDANQDESDIQAEIDEMLSGSPELVAEDWAIHDYEQFYGAGSYLGEHPSLEDVATAAELISEKGELAGLVIVHLCGDMDLAKNALEDSYSGEYDSLADYAEELSEGSVGNIPDNIARYIDYESMGRDMELGGDVFTLKTNDGKVHIFWNH</sequence>
<dbReference type="Proteomes" id="UP000729733">
    <property type="component" value="Unassembled WGS sequence"/>
</dbReference>
<dbReference type="AlphaFoldDB" id="A0A964FH64"/>